<sequence>MLTKKILFSLLLLWGLSSRAQEGIPVYWDYLTENLYLLHPSMAGAANANQIRLTGRQQWFDVEDAPNLYTASVNGRVGEKVGLGAILFSDENGNFSQRGVFATFAYHLLLSRNYVDLNQLSFGVNVGVMQNTLDESAFDLTDFDPIISGGSQTDNYFNVDIGMSYYFLDFYAHATVKNVLPRERAMFTPQLESTNQRRYLASVGYVFGKYNSPWSYEPSLMFQATDETQEVSIDVNGKVYRKFDWGKLWGGLSYRRNLDGAQYLNGDGSVTSQRSQYLTPFVGVTYNRFLVGYTYTYQQNDIVLSNGFHQITLGYDFGERREPYECNCPAIN</sequence>
<name>A0A2G1VWN6_9FLAO</name>
<keyword evidence="3" id="KW-1185">Reference proteome</keyword>
<dbReference type="EMBL" id="NQXA01000001">
    <property type="protein sequence ID" value="PHQ31165.1"/>
    <property type="molecule type" value="Genomic_DNA"/>
</dbReference>
<accession>A0A2G1VWN6</accession>
<evidence type="ECO:0000313" key="2">
    <source>
        <dbReference type="EMBL" id="PHQ31165.1"/>
    </source>
</evidence>
<dbReference type="OrthoDB" id="648347at2"/>
<feature type="signal peptide" evidence="1">
    <location>
        <begin position="1"/>
        <end position="20"/>
    </location>
</feature>
<evidence type="ECO:0000313" key="3">
    <source>
        <dbReference type="Proteomes" id="UP000229433"/>
    </source>
</evidence>
<protein>
    <recommendedName>
        <fullName evidence="4">Type IX secretion system membrane protein PorP/SprF</fullName>
    </recommendedName>
</protein>
<dbReference type="InterPro" id="IPR019861">
    <property type="entry name" value="PorP/SprF_Bacteroidetes"/>
</dbReference>
<gene>
    <name evidence="2" type="ORF">CJ305_02810</name>
</gene>
<keyword evidence="1" id="KW-0732">Signal</keyword>
<dbReference type="NCBIfam" id="TIGR03519">
    <property type="entry name" value="T9SS_PorP_fam"/>
    <property type="match status" value="1"/>
</dbReference>
<dbReference type="Proteomes" id="UP000229433">
    <property type="component" value="Unassembled WGS sequence"/>
</dbReference>
<dbReference type="RefSeq" id="WP_099644705.1">
    <property type="nucleotide sequence ID" value="NZ_KZ319287.1"/>
</dbReference>
<evidence type="ECO:0008006" key="4">
    <source>
        <dbReference type="Google" id="ProtNLM"/>
    </source>
</evidence>
<dbReference type="Pfam" id="PF11751">
    <property type="entry name" value="PorP_SprF"/>
    <property type="match status" value="1"/>
</dbReference>
<feature type="chain" id="PRO_5013793774" description="Type IX secretion system membrane protein PorP/SprF" evidence="1">
    <location>
        <begin position="21"/>
        <end position="332"/>
    </location>
</feature>
<proteinExistence type="predicted"/>
<dbReference type="AlphaFoldDB" id="A0A2G1VWN6"/>
<comment type="caution">
    <text evidence="2">The sequence shown here is derived from an EMBL/GenBank/DDBJ whole genome shotgun (WGS) entry which is preliminary data.</text>
</comment>
<evidence type="ECO:0000256" key="1">
    <source>
        <dbReference type="SAM" id="SignalP"/>
    </source>
</evidence>
<reference evidence="2 3" key="1">
    <citation type="submission" date="2017-08" db="EMBL/GenBank/DDBJ databases">
        <title>The whole genome shortgun sequences of strain Leeuwenhoekiella nanhaiensis G18 from the South China Sea.</title>
        <authorList>
            <person name="Liu Q."/>
        </authorList>
    </citation>
    <scope>NUCLEOTIDE SEQUENCE [LARGE SCALE GENOMIC DNA]</scope>
    <source>
        <strain evidence="2 3">G18</strain>
    </source>
</reference>
<organism evidence="2 3">
    <name type="scientific">Leeuwenhoekiella nanhaiensis</name>
    <dbReference type="NCBI Taxonomy" id="1655491"/>
    <lineage>
        <taxon>Bacteria</taxon>
        <taxon>Pseudomonadati</taxon>
        <taxon>Bacteroidota</taxon>
        <taxon>Flavobacteriia</taxon>
        <taxon>Flavobacteriales</taxon>
        <taxon>Flavobacteriaceae</taxon>
        <taxon>Leeuwenhoekiella</taxon>
    </lineage>
</organism>